<dbReference type="AlphaFoldDB" id="A0A6I6UD13"/>
<dbReference type="EMBL" id="CP047394">
    <property type="protein sequence ID" value="QHE59838.1"/>
    <property type="molecule type" value="Genomic_DNA"/>
</dbReference>
<sequence>MEEYKNNSSSKDILKKLNLNRLENSSFKNFDQTVKEMSPHKLVSNKRFDIVAKYIYAKFYEGNYKSKWGLKLYKNHLWAFNRYEEDDRSGKVGINKFINSFHKTLTSVREDGFNDNISILPVSSKGVPLDGAHRISAAIYHNKKVKVVNIGGHDPNYNYEFFKNKGLLNYWSDAIAYEFCKINKNIRIIIQGGEINEFILRRLKEYDCIYYEKTIKLTKNGTQNLVELLKLPDHKVKLTDGLLEIKIIFFDSTHLSNIFNNAQILKKEYPIGEELSYISQNEEESFKLAQILLNDNSISFINFTSKKQVKELKHIINLLRSERNYNEIESEDICVISNSVMQIFGLVDRRNNVDFINFNTKNNTKNKEINLYEKKKDDIIYNPKNHFYFDGVKFSTLDVVGEIKLKSMKFEDYFAIKRLSGWIPKVNFKVLRYEIFKSLEICKLMIIRYKLSLIKFKRGLHE</sequence>
<gene>
    <name evidence="1" type="ORF">FHE72_01345</name>
</gene>
<dbReference type="KEGG" id="bvq:FHE72_01345"/>
<reference evidence="1 2" key="1">
    <citation type="submission" date="2019-06" db="EMBL/GenBank/DDBJ databases">
        <title>An operon consisting of a P-type ATPase gene and a transcriptional regular gene given the different cadmium resistance in Bacillus vietamensis 151-6 and Bacillus marisflavi 151-25.</title>
        <authorList>
            <person name="Yu X."/>
        </authorList>
    </citation>
    <scope>NUCLEOTIDE SEQUENCE [LARGE SCALE GENOMIC DNA]</scope>
    <source>
        <strain evidence="1 2">151-6</strain>
    </source>
</reference>
<evidence type="ECO:0000313" key="2">
    <source>
        <dbReference type="Proteomes" id="UP000465062"/>
    </source>
</evidence>
<accession>A0A6I6UD13</accession>
<dbReference type="RefSeq" id="WP_159360997.1">
    <property type="nucleotide sequence ID" value="NZ_CP047394.1"/>
</dbReference>
<dbReference type="Proteomes" id="UP000465062">
    <property type="component" value="Chromosome"/>
</dbReference>
<organism evidence="1 2">
    <name type="scientific">Rossellomorea vietnamensis</name>
    <dbReference type="NCBI Taxonomy" id="218284"/>
    <lineage>
        <taxon>Bacteria</taxon>
        <taxon>Bacillati</taxon>
        <taxon>Bacillota</taxon>
        <taxon>Bacilli</taxon>
        <taxon>Bacillales</taxon>
        <taxon>Bacillaceae</taxon>
        <taxon>Rossellomorea</taxon>
    </lineage>
</organism>
<name>A0A6I6UD13_9BACI</name>
<protein>
    <submittedName>
        <fullName evidence="1">Uncharacterized protein</fullName>
    </submittedName>
</protein>
<evidence type="ECO:0000313" key="1">
    <source>
        <dbReference type="EMBL" id="QHE59838.1"/>
    </source>
</evidence>
<proteinExistence type="predicted"/>